<feature type="region of interest" description="Disordered" evidence="1">
    <location>
        <begin position="634"/>
        <end position="671"/>
    </location>
</feature>
<evidence type="ECO:0000313" key="3">
    <source>
        <dbReference type="EMBL" id="KAK1356268.1"/>
    </source>
</evidence>
<dbReference type="Proteomes" id="UP001237642">
    <property type="component" value="Unassembled WGS sequence"/>
</dbReference>
<dbReference type="PANTHER" id="PTHR31973">
    <property type="entry name" value="POLYPROTEIN, PUTATIVE-RELATED"/>
    <property type="match status" value="1"/>
</dbReference>
<evidence type="ECO:0000256" key="1">
    <source>
        <dbReference type="SAM" id="MobiDB-lite"/>
    </source>
</evidence>
<protein>
    <recommendedName>
        <fullName evidence="2">MULE transposase domain-containing protein</fullName>
    </recommendedName>
</protein>
<dbReference type="EMBL" id="JAUIZM010000011">
    <property type="protein sequence ID" value="KAK1356268.1"/>
    <property type="molecule type" value="Genomic_DNA"/>
</dbReference>
<dbReference type="Pfam" id="PF10551">
    <property type="entry name" value="MULE"/>
    <property type="match status" value="1"/>
</dbReference>
<evidence type="ECO:0000259" key="2">
    <source>
        <dbReference type="Pfam" id="PF10551"/>
    </source>
</evidence>
<organism evidence="3 4">
    <name type="scientific">Heracleum sosnowskyi</name>
    <dbReference type="NCBI Taxonomy" id="360622"/>
    <lineage>
        <taxon>Eukaryota</taxon>
        <taxon>Viridiplantae</taxon>
        <taxon>Streptophyta</taxon>
        <taxon>Embryophyta</taxon>
        <taxon>Tracheophyta</taxon>
        <taxon>Spermatophyta</taxon>
        <taxon>Magnoliopsida</taxon>
        <taxon>eudicotyledons</taxon>
        <taxon>Gunneridae</taxon>
        <taxon>Pentapetalae</taxon>
        <taxon>asterids</taxon>
        <taxon>campanulids</taxon>
        <taxon>Apiales</taxon>
        <taxon>Apiaceae</taxon>
        <taxon>Apioideae</taxon>
        <taxon>apioid superclade</taxon>
        <taxon>Tordylieae</taxon>
        <taxon>Tordyliinae</taxon>
        <taxon>Heracleum</taxon>
    </lineage>
</organism>
<evidence type="ECO:0000313" key="4">
    <source>
        <dbReference type="Proteomes" id="UP001237642"/>
    </source>
</evidence>
<dbReference type="PANTHER" id="PTHR31973:SF195">
    <property type="entry name" value="MUDR FAMILY TRANSPOSASE"/>
    <property type="match status" value="1"/>
</dbReference>
<feature type="compositionally biased region" description="Low complexity" evidence="1">
    <location>
        <begin position="156"/>
        <end position="167"/>
    </location>
</feature>
<accession>A0AAD8M1R7</accession>
<keyword evidence="4" id="KW-1185">Reference proteome</keyword>
<reference evidence="3" key="2">
    <citation type="submission" date="2023-05" db="EMBL/GenBank/DDBJ databases">
        <authorList>
            <person name="Schelkunov M.I."/>
        </authorList>
    </citation>
    <scope>NUCLEOTIDE SEQUENCE</scope>
    <source>
        <strain evidence="3">Hsosn_3</strain>
        <tissue evidence="3">Leaf</tissue>
    </source>
</reference>
<proteinExistence type="predicted"/>
<name>A0AAD8M1R7_9APIA</name>
<dbReference type="AlphaFoldDB" id="A0AAD8M1R7"/>
<gene>
    <name evidence="3" type="ORF">POM88_049524</name>
</gene>
<feature type="compositionally biased region" description="Polar residues" evidence="1">
    <location>
        <begin position="651"/>
        <end position="671"/>
    </location>
</feature>
<feature type="region of interest" description="Disordered" evidence="1">
    <location>
        <begin position="145"/>
        <end position="181"/>
    </location>
</feature>
<feature type="domain" description="MULE transposase" evidence="2">
    <location>
        <begin position="326"/>
        <end position="426"/>
    </location>
</feature>
<feature type="compositionally biased region" description="Basic and acidic residues" evidence="1">
    <location>
        <begin position="168"/>
        <end position="181"/>
    </location>
</feature>
<sequence>MASQCGFIWGWVYCDGNIILDDVEGVKYDKKMTRLVKLEFNLRFEGLLNLLYTKLWMDNTLYKLNICRRFLNPSTNLYEIAPMFDDDDVQYMFESVDYSSLRNYVELYVDKISTSSGQHTNAMVEMSKSGDRSSSSYSSKKLRTIESGGASGGASGDISSGSSSRCLSRLDSEGNSRGSSDFRDDDIPFYKSFDGSSMVASFHESVMNKFVDISNVSELQKGMMFQTKEELMRVVKDVHIANHQEIKVIRHAREITEKALFKSSEESYKYLPKFMNALQSFNHGTFVDWYFKEHDLGEPIGEVVRFKRVFWAFKPCIDAFPHCIPVLLIDGTHLYDKYDGFLLTATVVDGFNHLLLVAFAIVESENTASWTWFMERVKKKVVLRRRDVCVISDRHKGIIYVMNNPELGWCEPYSHHRFCSRHLAANFGKEFKKGHIKDRIVPLCSQLTGHKFSLHWNVLVAAEPRAQQWFANKPLSRWALAYDEGKRFGIMTTNIAESWNSAIKVARKLPITALMKSIFHKVVTYFDQRRLEIENQCVDGNEFTHHANKMLNRWKERASGHHVKLFDRDSWVFTVTTMKRGQKGGNEQIVRLMEGICTYNARKVYGSAFEPLPDEDAWPLFDRFPMMVPDIENISNKSGRKKETRYKNETDFQVSGRNKETSSSGASSRIP</sequence>
<comment type="caution">
    <text evidence="3">The sequence shown here is derived from an EMBL/GenBank/DDBJ whole genome shotgun (WGS) entry which is preliminary data.</text>
</comment>
<dbReference type="InterPro" id="IPR018289">
    <property type="entry name" value="MULE_transposase_dom"/>
</dbReference>
<reference evidence="3" key="1">
    <citation type="submission" date="2023-02" db="EMBL/GenBank/DDBJ databases">
        <title>Genome of toxic invasive species Heracleum sosnowskyi carries increased number of genes despite the absence of recent whole-genome duplications.</title>
        <authorList>
            <person name="Schelkunov M."/>
            <person name="Shtratnikova V."/>
            <person name="Makarenko M."/>
            <person name="Klepikova A."/>
            <person name="Omelchenko D."/>
            <person name="Novikova G."/>
            <person name="Obukhova E."/>
            <person name="Bogdanov V."/>
            <person name="Penin A."/>
            <person name="Logacheva M."/>
        </authorList>
    </citation>
    <scope>NUCLEOTIDE SEQUENCE</scope>
    <source>
        <strain evidence="3">Hsosn_3</strain>
        <tissue evidence="3">Leaf</tissue>
    </source>
</reference>